<dbReference type="EMBL" id="JACXVP010000008">
    <property type="protein sequence ID" value="KAG5592237.1"/>
    <property type="molecule type" value="Genomic_DNA"/>
</dbReference>
<name>A0A9J5XWJ9_SOLCO</name>
<keyword evidence="2" id="KW-1185">Reference proteome</keyword>
<dbReference type="AlphaFoldDB" id="A0A9J5XWJ9"/>
<evidence type="ECO:0000313" key="2">
    <source>
        <dbReference type="Proteomes" id="UP000824120"/>
    </source>
</evidence>
<organism evidence="1 2">
    <name type="scientific">Solanum commersonii</name>
    <name type="common">Commerson's wild potato</name>
    <name type="synonym">Commerson's nightshade</name>
    <dbReference type="NCBI Taxonomy" id="4109"/>
    <lineage>
        <taxon>Eukaryota</taxon>
        <taxon>Viridiplantae</taxon>
        <taxon>Streptophyta</taxon>
        <taxon>Embryophyta</taxon>
        <taxon>Tracheophyta</taxon>
        <taxon>Spermatophyta</taxon>
        <taxon>Magnoliopsida</taxon>
        <taxon>eudicotyledons</taxon>
        <taxon>Gunneridae</taxon>
        <taxon>Pentapetalae</taxon>
        <taxon>asterids</taxon>
        <taxon>lamiids</taxon>
        <taxon>Solanales</taxon>
        <taxon>Solanaceae</taxon>
        <taxon>Solanoideae</taxon>
        <taxon>Solaneae</taxon>
        <taxon>Solanum</taxon>
    </lineage>
</organism>
<gene>
    <name evidence="1" type="ORF">H5410_042751</name>
</gene>
<proteinExistence type="predicted"/>
<protein>
    <submittedName>
        <fullName evidence="1">Uncharacterized protein</fullName>
    </submittedName>
</protein>
<sequence length="164" mass="18182">MNRLVPVPPGKALTLLSIGASLKQMDFDVPRKSKHLRLAASISRISNSVHLVNLKLSSNWHLDMRDLNIQLRHVELDMCFFHPPPDFKGFAKTISRNLQDGGEAKERFSSLQAKATTAFQSLRSGLKSGVLNSWFQLKIGLGPESGLMLRCCSRVSIARARLGS</sequence>
<comment type="caution">
    <text evidence="1">The sequence shown here is derived from an EMBL/GenBank/DDBJ whole genome shotgun (WGS) entry which is preliminary data.</text>
</comment>
<reference evidence="1 2" key="1">
    <citation type="submission" date="2020-09" db="EMBL/GenBank/DDBJ databases">
        <title>De no assembly of potato wild relative species, Solanum commersonii.</title>
        <authorList>
            <person name="Cho K."/>
        </authorList>
    </citation>
    <scope>NUCLEOTIDE SEQUENCE [LARGE SCALE GENOMIC DNA]</scope>
    <source>
        <strain evidence="1">LZ3.2</strain>
        <tissue evidence="1">Leaf</tissue>
    </source>
</reference>
<accession>A0A9J5XWJ9</accession>
<evidence type="ECO:0000313" key="1">
    <source>
        <dbReference type="EMBL" id="KAG5592237.1"/>
    </source>
</evidence>
<dbReference type="Proteomes" id="UP000824120">
    <property type="component" value="Chromosome 8"/>
</dbReference>